<evidence type="ECO:0000313" key="2">
    <source>
        <dbReference type="EMBL" id="MPM95196.1"/>
    </source>
</evidence>
<gene>
    <name evidence="2" type="ORF">SDC9_142349</name>
</gene>
<dbReference type="AlphaFoldDB" id="A0A645E0W5"/>
<name>A0A645E0W5_9ZZZZ</name>
<organism evidence="2">
    <name type="scientific">bioreactor metagenome</name>
    <dbReference type="NCBI Taxonomy" id="1076179"/>
    <lineage>
        <taxon>unclassified sequences</taxon>
        <taxon>metagenomes</taxon>
        <taxon>ecological metagenomes</taxon>
    </lineage>
</organism>
<reference evidence="2" key="1">
    <citation type="submission" date="2019-08" db="EMBL/GenBank/DDBJ databases">
        <authorList>
            <person name="Kucharzyk K."/>
            <person name="Murdoch R.W."/>
            <person name="Higgins S."/>
            <person name="Loffler F."/>
        </authorList>
    </citation>
    <scope>NUCLEOTIDE SEQUENCE</scope>
</reference>
<feature type="region of interest" description="Disordered" evidence="1">
    <location>
        <begin position="1"/>
        <end position="21"/>
    </location>
</feature>
<protein>
    <submittedName>
        <fullName evidence="2">Uncharacterized protein</fullName>
    </submittedName>
</protein>
<evidence type="ECO:0000256" key="1">
    <source>
        <dbReference type="SAM" id="MobiDB-lite"/>
    </source>
</evidence>
<proteinExistence type="predicted"/>
<accession>A0A645E0W5</accession>
<feature type="compositionally biased region" description="Basic residues" evidence="1">
    <location>
        <begin position="11"/>
        <end position="21"/>
    </location>
</feature>
<sequence>MHRADGLVGHGRCRGVGKPRNAKVGHLDRAVRQQHDVLRLDIPVDDAALMGMAQGLEHLLREVEGLPPAESPLLLDILL</sequence>
<dbReference type="EMBL" id="VSSQ01041714">
    <property type="protein sequence ID" value="MPM95196.1"/>
    <property type="molecule type" value="Genomic_DNA"/>
</dbReference>
<comment type="caution">
    <text evidence="2">The sequence shown here is derived from an EMBL/GenBank/DDBJ whole genome shotgun (WGS) entry which is preliminary data.</text>
</comment>